<gene>
    <name evidence="1" type="ORF">CTRU02_213043</name>
</gene>
<dbReference type="EMBL" id="VUJX02000009">
    <property type="protein sequence ID" value="KAL0932090.1"/>
    <property type="molecule type" value="Genomic_DNA"/>
</dbReference>
<protein>
    <submittedName>
        <fullName evidence="1">Uncharacterized protein</fullName>
    </submittedName>
</protein>
<dbReference type="Proteomes" id="UP000805649">
    <property type="component" value="Unassembled WGS sequence"/>
</dbReference>
<accession>A0ACC3YJK7</accession>
<name>A0ACC3YJK7_COLTU</name>
<organism evidence="1 2">
    <name type="scientific">Colletotrichum truncatum</name>
    <name type="common">Anthracnose fungus</name>
    <name type="synonym">Colletotrichum capsici</name>
    <dbReference type="NCBI Taxonomy" id="5467"/>
    <lineage>
        <taxon>Eukaryota</taxon>
        <taxon>Fungi</taxon>
        <taxon>Dikarya</taxon>
        <taxon>Ascomycota</taxon>
        <taxon>Pezizomycotina</taxon>
        <taxon>Sordariomycetes</taxon>
        <taxon>Hypocreomycetidae</taxon>
        <taxon>Glomerellales</taxon>
        <taxon>Glomerellaceae</taxon>
        <taxon>Colletotrichum</taxon>
        <taxon>Colletotrichum truncatum species complex</taxon>
    </lineage>
</organism>
<comment type="caution">
    <text evidence="1">The sequence shown here is derived from an EMBL/GenBank/DDBJ whole genome shotgun (WGS) entry which is preliminary data.</text>
</comment>
<keyword evidence="2" id="KW-1185">Reference proteome</keyword>
<evidence type="ECO:0000313" key="2">
    <source>
        <dbReference type="Proteomes" id="UP000805649"/>
    </source>
</evidence>
<reference evidence="1 2" key="1">
    <citation type="journal article" date="2020" name="Phytopathology">
        <title>Genome Sequence Resources of Colletotrichum truncatum, C. plurivorum, C. musicola, and C. sojae: Four Species Pathogenic to Soybean (Glycine max).</title>
        <authorList>
            <person name="Rogerio F."/>
            <person name="Boufleur T.R."/>
            <person name="Ciampi-Guillardi M."/>
            <person name="Sukno S.A."/>
            <person name="Thon M.R."/>
            <person name="Massola Junior N.S."/>
            <person name="Baroncelli R."/>
        </authorList>
    </citation>
    <scope>NUCLEOTIDE SEQUENCE [LARGE SCALE GENOMIC DNA]</scope>
    <source>
        <strain evidence="1 2">CMES1059</strain>
    </source>
</reference>
<proteinExistence type="predicted"/>
<sequence>METMNFDSSLLPSPSFDTLTDPNMFFDFNAFPESAPETSANASIPRTHESTSQINDCSSLFGDMESLELPPLEETMLTLPEGKPMQSIQPSLTLVLPADLAAATSTEDKDDCSRGDFDAFHANHSAPAAPPPEPKGIAPQDVFSLPLESWPTDEIESFNWAPLDLLTNQDFFTESPDLLANINEAFVPNETELTLQTNMNIPLFPDFPSIASGEIPFTFDEEATSIYALPPTVSLTSPQSVTPQHQEILPANNTALLQHPRPITPALPTFIHETSPFCADLAPSSIIDAQGFIKATPVPPTTLASGASRRDLATPVVNGKVLKRIPRPAKAKDVNAADWYDTLPSAPSPWGGPDPVNNPIFQYNAHGEWLPCQRFSRDEILYYLTERKRLSLPLTLWIQNLPHGCVKRVTDGRTLKCRWDGCPAQNGTILKGFWRVCFDERPATSGKQHNPFHNAGYMHLWCLDRCFDLYEISQAFDLRPDTRHFEKEERNPMAMTRDHDELVVEYEDWRAEQHKSYEAWRALSETNKTLGLPTENRIVQREQKLWYILTTRHLALETVVRQTMRNNRGGISIDQHKGDLGWYSRMVNARKKQTRAQRDIGSRALARLGDCEGFLDDEDDIAQTQVSGWPRRDVETTATREGGKGVIDNENMGRRSPCKTKRHWSGDATDEGSSCELAEISGNKRQRCMADKCEFESDYKRQRRLCRSI</sequence>
<evidence type="ECO:0000313" key="1">
    <source>
        <dbReference type="EMBL" id="KAL0932090.1"/>
    </source>
</evidence>